<accession>A0A6I1MPN4</accession>
<sequence length="98" mass="11932">MKKIVNKKNIMNIFFQDFYTNKFFKKTPLGYIYKQQLTKKEFVVPEKIKNKIILYQQCYMIFIFSFTIILGFVNIFLPIILFITIPIYFLIEKLLIKN</sequence>
<comment type="caution">
    <text evidence="2">The sequence shown here is derived from an EMBL/GenBank/DDBJ whole genome shotgun (WGS) entry which is preliminary data.</text>
</comment>
<dbReference type="RefSeq" id="WP_152891508.1">
    <property type="nucleotide sequence ID" value="NZ_WHJC01000305.1"/>
</dbReference>
<dbReference type="Proteomes" id="UP000430345">
    <property type="component" value="Unassembled WGS sequence"/>
</dbReference>
<keyword evidence="1" id="KW-0472">Membrane</keyword>
<dbReference type="AlphaFoldDB" id="A0A6I1MPN4"/>
<name>A0A6I1MPN4_9CLOT</name>
<organism evidence="2 3">
    <name type="scientific">Clostridium tarantellae</name>
    <dbReference type="NCBI Taxonomy" id="39493"/>
    <lineage>
        <taxon>Bacteria</taxon>
        <taxon>Bacillati</taxon>
        <taxon>Bacillota</taxon>
        <taxon>Clostridia</taxon>
        <taxon>Eubacteriales</taxon>
        <taxon>Clostridiaceae</taxon>
        <taxon>Clostridium</taxon>
    </lineage>
</organism>
<protein>
    <submittedName>
        <fullName evidence="2">Uncharacterized protein</fullName>
    </submittedName>
</protein>
<keyword evidence="1" id="KW-0812">Transmembrane</keyword>
<keyword evidence="3" id="KW-1185">Reference proteome</keyword>
<evidence type="ECO:0000256" key="1">
    <source>
        <dbReference type="SAM" id="Phobius"/>
    </source>
</evidence>
<dbReference type="EMBL" id="WHJC01000305">
    <property type="protein sequence ID" value="MPQ44763.1"/>
    <property type="molecule type" value="Genomic_DNA"/>
</dbReference>
<gene>
    <name evidence="2" type="ORF">GBZ86_13560</name>
</gene>
<proteinExistence type="predicted"/>
<feature type="transmembrane region" description="Helical" evidence="1">
    <location>
        <begin position="58"/>
        <end position="91"/>
    </location>
</feature>
<evidence type="ECO:0000313" key="3">
    <source>
        <dbReference type="Proteomes" id="UP000430345"/>
    </source>
</evidence>
<keyword evidence="1" id="KW-1133">Transmembrane helix</keyword>
<evidence type="ECO:0000313" key="2">
    <source>
        <dbReference type="EMBL" id="MPQ44763.1"/>
    </source>
</evidence>
<reference evidence="2 3" key="1">
    <citation type="submission" date="2019-10" db="EMBL/GenBank/DDBJ databases">
        <title>The Genome Sequence of Clostridium tarantellae Isolated from Fish Brain.</title>
        <authorList>
            <person name="Bano L."/>
            <person name="Kiel M."/>
            <person name="Sales G."/>
            <person name="Doxey A.C."/>
            <person name="Mansfield M.J."/>
            <person name="Schiavone M."/>
            <person name="Rossetto O."/>
            <person name="Pirazzini M."/>
            <person name="Dobrindt U."/>
            <person name="Montecucco C."/>
        </authorList>
    </citation>
    <scope>NUCLEOTIDE SEQUENCE [LARGE SCALE GENOMIC DNA]</scope>
    <source>
        <strain evidence="2 3">DSM 3997</strain>
    </source>
</reference>